<feature type="compositionally biased region" description="Basic and acidic residues" evidence="2">
    <location>
        <begin position="1"/>
        <end position="12"/>
    </location>
</feature>
<dbReference type="GO" id="GO:0003729">
    <property type="term" value="F:mRNA binding"/>
    <property type="evidence" value="ECO:0007669"/>
    <property type="project" value="UniProtKB-UniRule"/>
</dbReference>
<dbReference type="EnsemblPlants" id="AES66171">
    <property type="protein sequence ID" value="AES66171"/>
    <property type="gene ID" value="MTR_2g063460"/>
</dbReference>
<dbReference type="InterPro" id="IPR007275">
    <property type="entry name" value="YTH_domain"/>
</dbReference>
<accession>G7IT78</accession>
<keyword evidence="1" id="KW-0694">RNA-binding</keyword>
<sequence>MAAELKKDEMNKKKLHGDSSTAEHNNSNMVSSKGGGSSPSDARSCVSSIGDASGSFKEGDVDHEFQSADQNVAYSAGSYYGYYYPGYGGFYGEQENQGYYVGADAMDFQYPVMQADNGSYVYLMPGYQTGYSSYFPVNTPGVDVQYQVYPPGSVFQQPIGSPGYISPYGELLPSTYSWDSSLTTQDVAQGNRYNELASKPSGRSIFSSQSRTGSGIVSKSVPSSNVSNSSEVKGSPPILDVSSTHVKRNQPKQANKASISGPVLHSDAMPKGSFPVAKFSAYNQGKSGFPYQNNFPNMKATSTKGWVSTEKLKLRSKVNDSLNEQNQGPRTANAKGTLNSGGNSEDKSVNGNTKIRTDQYNLPDFPTKYDHALFFVIKSYSEDDVHKSIKYDVWASTPNGNKRLDNAFQDAQNRMEEKGSKCPVFLFFSVNASGQFCGVAEMIGRVDFNKSMDFWQQDKWNGYFPVKWHIIKDIPNPQLRHIILENNDHKPVTNSRDTQEIHFPQGIEMLNIFKNYVSRTSILDDFDFYESRQKVMQEKKIRQPMPHTNVQHIEDLTSALGSVDISAVKNMEDPKLVEKVND</sequence>
<feature type="domain" description="YTH" evidence="3">
    <location>
        <begin position="372"/>
        <end position="513"/>
    </location>
</feature>
<dbReference type="PANTHER" id="PTHR12357">
    <property type="entry name" value="YTH YT521-B HOMOLOGY DOMAIN-CONTAINING"/>
    <property type="match status" value="1"/>
</dbReference>
<dbReference type="SMR" id="G7IT78"/>
<dbReference type="Pfam" id="PF04146">
    <property type="entry name" value="YTH"/>
    <property type="match status" value="1"/>
</dbReference>
<feature type="compositionally biased region" description="Low complexity" evidence="2">
    <location>
        <begin position="217"/>
        <end position="235"/>
    </location>
</feature>
<feature type="region of interest" description="Disordered" evidence="2">
    <location>
        <begin position="1"/>
        <end position="46"/>
    </location>
</feature>
<proteinExistence type="inferred from homology"/>
<dbReference type="HOGENOM" id="CLU_017795_3_0_1"/>
<feature type="region of interest" description="Disordered" evidence="2">
    <location>
        <begin position="194"/>
        <end position="263"/>
    </location>
</feature>
<reference evidence="4 6" key="2">
    <citation type="journal article" date="2014" name="BMC Genomics">
        <title>An improved genome release (version Mt4.0) for the model legume Medicago truncatula.</title>
        <authorList>
            <person name="Tang H."/>
            <person name="Krishnakumar V."/>
            <person name="Bidwell S."/>
            <person name="Rosen B."/>
            <person name="Chan A."/>
            <person name="Zhou S."/>
            <person name="Gentzbittel L."/>
            <person name="Childs K.L."/>
            <person name="Yandell M."/>
            <person name="Gundlach H."/>
            <person name="Mayer K.F."/>
            <person name="Schwartz D.C."/>
            <person name="Town C.D."/>
        </authorList>
    </citation>
    <scope>GENOME REANNOTATION</scope>
    <source>
        <strain evidence="5 6">cv. Jemalong A17</strain>
    </source>
</reference>
<dbReference type="Gene3D" id="3.10.590.10">
    <property type="entry name" value="ph1033 like domains"/>
    <property type="match status" value="1"/>
</dbReference>
<reference evidence="4 6" key="1">
    <citation type="journal article" date="2011" name="Nature">
        <title>The Medicago genome provides insight into the evolution of rhizobial symbioses.</title>
        <authorList>
            <person name="Young N.D."/>
            <person name="Debelle F."/>
            <person name="Oldroyd G.E."/>
            <person name="Geurts R."/>
            <person name="Cannon S.B."/>
            <person name="Udvardi M.K."/>
            <person name="Benedito V.A."/>
            <person name="Mayer K.F."/>
            <person name="Gouzy J."/>
            <person name="Schoof H."/>
            <person name="Van de Peer Y."/>
            <person name="Proost S."/>
            <person name="Cook D.R."/>
            <person name="Meyers B.C."/>
            <person name="Spannagl M."/>
            <person name="Cheung F."/>
            <person name="De Mita S."/>
            <person name="Krishnakumar V."/>
            <person name="Gundlach H."/>
            <person name="Zhou S."/>
            <person name="Mudge J."/>
            <person name="Bharti A.K."/>
            <person name="Murray J.D."/>
            <person name="Naoumkina M.A."/>
            <person name="Rosen B."/>
            <person name="Silverstein K.A."/>
            <person name="Tang H."/>
            <person name="Rombauts S."/>
            <person name="Zhao P.X."/>
            <person name="Zhou P."/>
            <person name="Barbe V."/>
            <person name="Bardou P."/>
            <person name="Bechner M."/>
            <person name="Bellec A."/>
            <person name="Berger A."/>
            <person name="Berges H."/>
            <person name="Bidwell S."/>
            <person name="Bisseling T."/>
            <person name="Choisne N."/>
            <person name="Couloux A."/>
            <person name="Denny R."/>
            <person name="Deshpande S."/>
            <person name="Dai X."/>
            <person name="Doyle J.J."/>
            <person name="Dudez A.M."/>
            <person name="Farmer A.D."/>
            <person name="Fouteau S."/>
            <person name="Franken C."/>
            <person name="Gibelin C."/>
            <person name="Gish J."/>
            <person name="Goldstein S."/>
            <person name="Gonzalez A.J."/>
            <person name="Green P.J."/>
            <person name="Hallab A."/>
            <person name="Hartog M."/>
            <person name="Hua A."/>
            <person name="Humphray S.J."/>
            <person name="Jeong D.H."/>
            <person name="Jing Y."/>
            <person name="Jocker A."/>
            <person name="Kenton S.M."/>
            <person name="Kim D.J."/>
            <person name="Klee K."/>
            <person name="Lai H."/>
            <person name="Lang C."/>
            <person name="Lin S."/>
            <person name="Macmil S.L."/>
            <person name="Magdelenat G."/>
            <person name="Matthews L."/>
            <person name="McCorrison J."/>
            <person name="Monaghan E.L."/>
            <person name="Mun J.H."/>
            <person name="Najar F.Z."/>
            <person name="Nicholson C."/>
            <person name="Noirot C."/>
            <person name="O'Bleness M."/>
            <person name="Paule C.R."/>
            <person name="Poulain J."/>
            <person name="Prion F."/>
            <person name="Qin B."/>
            <person name="Qu C."/>
            <person name="Retzel E.F."/>
            <person name="Riddle C."/>
            <person name="Sallet E."/>
            <person name="Samain S."/>
            <person name="Samson N."/>
            <person name="Sanders I."/>
            <person name="Saurat O."/>
            <person name="Scarpelli C."/>
            <person name="Schiex T."/>
            <person name="Segurens B."/>
            <person name="Severin A.J."/>
            <person name="Sherrier D.J."/>
            <person name="Shi R."/>
            <person name="Sims S."/>
            <person name="Singer S.R."/>
            <person name="Sinharoy S."/>
            <person name="Sterck L."/>
            <person name="Viollet A."/>
            <person name="Wang B.B."/>
            <person name="Wang K."/>
            <person name="Wang M."/>
            <person name="Wang X."/>
            <person name="Warfsmann J."/>
            <person name="Weissenbach J."/>
            <person name="White D.D."/>
            <person name="White J.D."/>
            <person name="Wiley G.B."/>
            <person name="Wincker P."/>
            <person name="Xing Y."/>
            <person name="Yang L."/>
            <person name="Yao Z."/>
            <person name="Ying F."/>
            <person name="Zhai J."/>
            <person name="Zhou L."/>
            <person name="Zuber A."/>
            <person name="Denarie J."/>
            <person name="Dixon R.A."/>
            <person name="May G.D."/>
            <person name="Schwartz D.C."/>
            <person name="Rogers J."/>
            <person name="Quetier F."/>
            <person name="Town C.D."/>
            <person name="Roe B.A."/>
        </authorList>
    </citation>
    <scope>NUCLEOTIDE SEQUENCE [LARGE SCALE GENOMIC DNA]</scope>
    <source>
        <strain evidence="4">A17</strain>
        <strain evidence="5 6">cv. Jemalong A17</strain>
    </source>
</reference>
<evidence type="ECO:0000256" key="1">
    <source>
        <dbReference type="RuleBase" id="RU369095"/>
    </source>
</evidence>
<evidence type="ECO:0000313" key="5">
    <source>
        <dbReference type="EnsemblPlants" id="AES66171"/>
    </source>
</evidence>
<dbReference type="CDD" id="cd21134">
    <property type="entry name" value="YTH"/>
    <property type="match status" value="1"/>
</dbReference>
<reference evidence="5" key="3">
    <citation type="submission" date="2015-04" db="UniProtKB">
        <authorList>
            <consortium name="EnsemblPlants"/>
        </authorList>
    </citation>
    <scope>IDENTIFICATION</scope>
    <source>
        <strain evidence="5">cv. Jemalong A17</strain>
    </source>
</reference>
<dbReference type="OrthoDB" id="306690at2759"/>
<dbReference type="PANTHER" id="PTHR12357:SF127">
    <property type="entry name" value="YTH DOMAIN-CONTAINING FAMILY PROTEIN"/>
    <property type="match status" value="1"/>
</dbReference>
<dbReference type="InterPro" id="IPR045168">
    <property type="entry name" value="YTH_prot"/>
</dbReference>
<evidence type="ECO:0000256" key="2">
    <source>
        <dbReference type="SAM" id="MobiDB-lite"/>
    </source>
</evidence>
<organism evidence="4 6">
    <name type="scientific">Medicago truncatula</name>
    <name type="common">Barrel medic</name>
    <name type="synonym">Medicago tribuloides</name>
    <dbReference type="NCBI Taxonomy" id="3880"/>
    <lineage>
        <taxon>Eukaryota</taxon>
        <taxon>Viridiplantae</taxon>
        <taxon>Streptophyta</taxon>
        <taxon>Embryophyta</taxon>
        <taxon>Tracheophyta</taxon>
        <taxon>Spermatophyta</taxon>
        <taxon>Magnoliopsida</taxon>
        <taxon>eudicotyledons</taxon>
        <taxon>Gunneridae</taxon>
        <taxon>Pentapetalae</taxon>
        <taxon>rosids</taxon>
        <taxon>fabids</taxon>
        <taxon>Fabales</taxon>
        <taxon>Fabaceae</taxon>
        <taxon>Papilionoideae</taxon>
        <taxon>50 kb inversion clade</taxon>
        <taxon>NPAAA clade</taxon>
        <taxon>Hologalegina</taxon>
        <taxon>IRL clade</taxon>
        <taxon>Trifolieae</taxon>
        <taxon>Medicago</taxon>
    </lineage>
</organism>
<dbReference type="Proteomes" id="UP000002051">
    <property type="component" value="Chromosome 2"/>
</dbReference>
<evidence type="ECO:0000313" key="6">
    <source>
        <dbReference type="Proteomes" id="UP000002051"/>
    </source>
</evidence>
<name>G7IT78_MEDTR</name>
<gene>
    <name evidence="5" type="primary">11441735</name>
    <name evidence="4" type="ordered locus">MTR_2g063460</name>
</gene>
<evidence type="ECO:0000259" key="3">
    <source>
        <dbReference type="PROSITE" id="PS50882"/>
    </source>
</evidence>
<dbReference type="PROSITE" id="PS50882">
    <property type="entry name" value="YTH"/>
    <property type="match status" value="1"/>
</dbReference>
<dbReference type="GO" id="GO:1990247">
    <property type="term" value="F:N6-methyladenosine-containing RNA reader activity"/>
    <property type="evidence" value="ECO:0007669"/>
    <property type="project" value="UniProtKB-UniRule"/>
</dbReference>
<evidence type="ECO:0000313" key="4">
    <source>
        <dbReference type="EMBL" id="AES66171.2"/>
    </source>
</evidence>
<feature type="region of interest" description="Disordered" evidence="2">
    <location>
        <begin position="320"/>
        <end position="355"/>
    </location>
</feature>
<keyword evidence="6" id="KW-1185">Reference proteome</keyword>
<protein>
    <recommendedName>
        <fullName evidence="1">YTH domain-containing family protein</fullName>
    </recommendedName>
</protein>
<dbReference type="AlphaFoldDB" id="G7IT78"/>
<feature type="compositionally biased region" description="Polar residues" evidence="2">
    <location>
        <begin position="18"/>
        <end position="31"/>
    </location>
</feature>
<comment type="function">
    <text evidence="1">Specifically recognizes and binds N6-methyladenosine (m6A)-containing RNAs, and regulates mRNA stability. M6A is a modification present at internal sites of mRNAs and some non-coding RNAs and plays a role in mRNA stability and processing.</text>
</comment>
<comment type="similarity">
    <text evidence="1">Belongs to the YTHDF family.</text>
</comment>
<dbReference type="EMBL" id="CM001218">
    <property type="protein sequence ID" value="AES66171.2"/>
    <property type="molecule type" value="Genomic_DNA"/>
</dbReference>
<accession>A0A0C3V481</accession>
<feature type="compositionally biased region" description="Polar residues" evidence="2">
    <location>
        <begin position="204"/>
        <end position="215"/>
    </location>
</feature>